<dbReference type="InterPro" id="IPR009057">
    <property type="entry name" value="Homeodomain-like_sf"/>
</dbReference>
<protein>
    <submittedName>
        <fullName evidence="5">Transcriptional regulator</fullName>
    </submittedName>
</protein>
<evidence type="ECO:0000256" key="1">
    <source>
        <dbReference type="ARBA" id="ARBA00023015"/>
    </source>
</evidence>
<dbReference type="eggNOG" id="COG2207">
    <property type="taxonomic scope" value="Bacteria"/>
</dbReference>
<dbReference type="AlphaFoldDB" id="D6AAD9"/>
<dbReference type="SMART" id="SM00342">
    <property type="entry name" value="HTH_ARAC"/>
    <property type="match status" value="1"/>
</dbReference>
<reference evidence="6" key="1">
    <citation type="submission" date="2008-12" db="EMBL/GenBank/DDBJ databases">
        <title>Annotation of Streptomyces ghanaensis ATCC 14672.</title>
        <authorList>
            <consortium name="The Broad Institute Genome Sequencing Platform"/>
            <consortium name="Broad Institute Microbial Sequencing Center"/>
            <person name="Fischbach M."/>
            <person name="Ward D."/>
            <person name="Young S."/>
            <person name="Kodira C.D."/>
            <person name="Zeng Q."/>
            <person name="Koehrsen M."/>
            <person name="Godfrey P."/>
            <person name="Alvarado L."/>
            <person name="Berlin A.M."/>
            <person name="Borenstein D."/>
            <person name="Chen Z."/>
            <person name="Engels R."/>
            <person name="Freedman E."/>
            <person name="Gellesch M."/>
            <person name="Goldberg J."/>
            <person name="Griggs A."/>
            <person name="Gujja S."/>
            <person name="Heiman D.I."/>
            <person name="Hepburn T.A."/>
            <person name="Howarth C."/>
            <person name="Jen D."/>
            <person name="Larson L."/>
            <person name="Lewis B."/>
            <person name="Mehta T."/>
            <person name="Park D."/>
            <person name="Pearson M."/>
            <person name="Roberts A."/>
            <person name="Saif S."/>
            <person name="Shea T.D."/>
            <person name="Shenoy N."/>
            <person name="Sisk P."/>
            <person name="Stolte C."/>
            <person name="Sykes S.N."/>
            <person name="Walk T."/>
            <person name="White J."/>
            <person name="Yandava C."/>
            <person name="Straight P."/>
            <person name="Clardy J."/>
            <person name="Hung D."/>
            <person name="Kolter R."/>
            <person name="Mekalanos J."/>
            <person name="Walker S."/>
            <person name="Walsh C.T."/>
            <person name="Wieland B.L.C."/>
            <person name="Ilzarbe M."/>
            <person name="Galagan J."/>
            <person name="Nusbaum C."/>
            <person name="Birren B."/>
        </authorList>
    </citation>
    <scope>NUCLEOTIDE SEQUENCE [LARGE SCALE GENOMIC DNA]</scope>
    <source>
        <strain evidence="6">ATCC 14672 / DSM 40746 / JCM 4963 / KCTC 9882 / NRRL B-12104 / FH 1290</strain>
    </source>
</reference>
<dbReference type="SUPFAM" id="SSF117074">
    <property type="entry name" value="Hypothetical protein PA1324"/>
    <property type="match status" value="1"/>
</dbReference>
<name>D6AAD9_STRV1</name>
<evidence type="ECO:0000256" key="2">
    <source>
        <dbReference type="ARBA" id="ARBA00023125"/>
    </source>
</evidence>
<keyword evidence="2" id="KW-0238">DNA-binding</keyword>
<evidence type="ECO:0000256" key="3">
    <source>
        <dbReference type="ARBA" id="ARBA00023163"/>
    </source>
</evidence>
<evidence type="ECO:0000259" key="4">
    <source>
        <dbReference type="PROSITE" id="PS01124"/>
    </source>
</evidence>
<evidence type="ECO:0000313" key="5">
    <source>
        <dbReference type="EMBL" id="EFE72474.2"/>
    </source>
</evidence>
<dbReference type="InterPro" id="IPR020449">
    <property type="entry name" value="Tscrpt_reg_AraC-type_HTH"/>
</dbReference>
<dbReference type="InterPro" id="IPR050204">
    <property type="entry name" value="AraC_XylS_family_regulators"/>
</dbReference>
<keyword evidence="1" id="KW-0805">Transcription regulation</keyword>
<dbReference type="PROSITE" id="PS00041">
    <property type="entry name" value="HTH_ARAC_FAMILY_1"/>
    <property type="match status" value="1"/>
</dbReference>
<keyword evidence="3" id="KW-0804">Transcription</keyword>
<dbReference type="Pfam" id="PF12833">
    <property type="entry name" value="HTH_18"/>
    <property type="match status" value="1"/>
</dbReference>
<dbReference type="InterPro" id="IPR018062">
    <property type="entry name" value="HTH_AraC-typ_CS"/>
</dbReference>
<dbReference type="PANTHER" id="PTHR46796">
    <property type="entry name" value="HTH-TYPE TRANSCRIPTIONAL ACTIVATOR RHAS-RELATED"/>
    <property type="match status" value="1"/>
</dbReference>
<dbReference type="GO" id="GO:0043565">
    <property type="term" value="F:sequence-specific DNA binding"/>
    <property type="evidence" value="ECO:0007669"/>
    <property type="project" value="InterPro"/>
</dbReference>
<accession>D6AAD9</accession>
<dbReference type="PROSITE" id="PS01124">
    <property type="entry name" value="HTH_ARAC_FAMILY_2"/>
    <property type="match status" value="1"/>
</dbReference>
<dbReference type="EMBL" id="DS999642">
    <property type="protein sequence ID" value="EFE72474.2"/>
    <property type="molecule type" value="Genomic_DNA"/>
</dbReference>
<proteinExistence type="predicted"/>
<organism evidence="5 6">
    <name type="scientific">Streptomyces viridosporus (strain ATCC 14672 / DSM 40746 / JCM 4963 / KCTC 9882 / NRRL B-12104 / FH 1290)</name>
    <name type="common">Streptomyces ghanaensis</name>
    <dbReference type="NCBI Taxonomy" id="566461"/>
    <lineage>
        <taxon>Bacteria</taxon>
        <taxon>Bacillati</taxon>
        <taxon>Actinomycetota</taxon>
        <taxon>Actinomycetes</taxon>
        <taxon>Kitasatosporales</taxon>
        <taxon>Streptomycetaceae</taxon>
        <taxon>Streptomyces</taxon>
    </lineage>
</organism>
<dbReference type="Proteomes" id="UP000003824">
    <property type="component" value="Unassembled WGS sequence"/>
</dbReference>
<gene>
    <name evidence="5" type="ORF">SSFG_07709</name>
</gene>
<sequence length="266" mass="28615">MTQRQGETVTTTAIEAAVLRVIDEMHANLGQELTIDDMARTAMFSKFHFTRVFRDVTGTSPGRFLSALRLQEAKRLLLETGFSVADISSQVGYSSVGTFSSRFKACVGVSPSMFRELKGFTRTIGPDEQANAAAEQSLGTLRGRVYLPGDRAPGHCFVGLFPTPVPQGQPVRCTVLDGPGPFELCDVPAGTWYVLVHSVPYGHEHLPSGTGEEDVVSVGGYGPVTAHEDTLLMPAEIVLRPLDALDPPVLTALLDLRTSTVDRIAG</sequence>
<dbReference type="PRINTS" id="PR00032">
    <property type="entry name" value="HTHARAC"/>
</dbReference>
<evidence type="ECO:0000313" key="6">
    <source>
        <dbReference type="Proteomes" id="UP000003824"/>
    </source>
</evidence>
<feature type="domain" description="HTH araC/xylS-type" evidence="4">
    <location>
        <begin position="19"/>
        <end position="117"/>
    </location>
</feature>
<dbReference type="Gene3D" id="1.10.10.60">
    <property type="entry name" value="Homeodomain-like"/>
    <property type="match status" value="2"/>
</dbReference>
<dbReference type="InterPro" id="IPR018060">
    <property type="entry name" value="HTH_AraC"/>
</dbReference>
<dbReference type="SUPFAM" id="SSF46689">
    <property type="entry name" value="Homeodomain-like"/>
    <property type="match status" value="2"/>
</dbReference>
<dbReference type="GO" id="GO:0003700">
    <property type="term" value="F:DNA-binding transcription factor activity"/>
    <property type="evidence" value="ECO:0007669"/>
    <property type="project" value="InterPro"/>
</dbReference>